<evidence type="ECO:0000256" key="5">
    <source>
        <dbReference type="PIRNR" id="PIRNR038994"/>
    </source>
</evidence>
<evidence type="ECO:0000256" key="4">
    <source>
        <dbReference type="ARBA" id="ARBA00023277"/>
    </source>
</evidence>
<dbReference type="Pfam" id="PF01979">
    <property type="entry name" value="Amidohydro_1"/>
    <property type="match status" value="1"/>
</dbReference>
<comment type="similarity">
    <text evidence="1 5">Belongs to the metallo-dependent hydrolases superfamily. NagA family.</text>
</comment>
<dbReference type="AlphaFoldDB" id="A0A291GWH1"/>
<dbReference type="SUPFAM" id="SSF51338">
    <property type="entry name" value="Composite domain of metallo-dependent hydrolases"/>
    <property type="match status" value="1"/>
</dbReference>
<dbReference type="PANTHER" id="PTHR11113">
    <property type="entry name" value="N-ACETYLGLUCOSAMINE-6-PHOSPHATE DEACETYLASE"/>
    <property type="match status" value="1"/>
</dbReference>
<evidence type="ECO:0000256" key="3">
    <source>
        <dbReference type="ARBA" id="ARBA00022801"/>
    </source>
</evidence>
<feature type="binding site" evidence="8">
    <location>
        <position position="209"/>
    </location>
    <ligand>
        <name>Zn(2+)</name>
        <dbReference type="ChEBI" id="CHEBI:29105"/>
    </ligand>
</feature>
<dbReference type="OrthoDB" id="9776488at2"/>
<dbReference type="InterPro" id="IPR003764">
    <property type="entry name" value="GlcNAc_6-P_deAcase"/>
</dbReference>
<feature type="binding site" evidence="8">
    <location>
        <position position="242"/>
    </location>
    <ligand>
        <name>Zn(2+)</name>
        <dbReference type="ChEBI" id="CHEBI:29105"/>
    </ligand>
</feature>
<dbReference type="KEGG" id="bgg:CFK41_07080"/>
<evidence type="ECO:0000256" key="2">
    <source>
        <dbReference type="ARBA" id="ARBA00022723"/>
    </source>
</evidence>
<dbReference type="GO" id="GO:0006046">
    <property type="term" value="P:N-acetylglucosamine catabolic process"/>
    <property type="evidence" value="ECO:0007669"/>
    <property type="project" value="TreeGrafter"/>
</dbReference>
<dbReference type="SUPFAM" id="SSF51556">
    <property type="entry name" value="Metallo-dependent hydrolases"/>
    <property type="match status" value="1"/>
</dbReference>
<keyword evidence="2 8" id="KW-0479">Metal-binding</keyword>
<feature type="active site" description="Proton donor/acceptor" evidence="6">
    <location>
        <position position="303"/>
    </location>
</feature>
<accession>A0A291GWH1</accession>
<keyword evidence="3 5" id="KW-0378">Hydrolase</keyword>
<dbReference type="GO" id="GO:0046872">
    <property type="term" value="F:metal ion binding"/>
    <property type="evidence" value="ECO:0007669"/>
    <property type="project" value="UniProtKB-KW"/>
</dbReference>
<feature type="binding site" evidence="7">
    <location>
        <position position="253"/>
    </location>
    <ligand>
        <name>substrate</name>
    </ligand>
</feature>
<evidence type="ECO:0000259" key="9">
    <source>
        <dbReference type="Pfam" id="PF01979"/>
    </source>
</evidence>
<dbReference type="Proteomes" id="UP000217889">
    <property type="component" value="Chromosome"/>
</dbReference>
<comment type="cofactor">
    <cofactor evidence="8">
        <name>a divalent metal cation</name>
        <dbReference type="ChEBI" id="CHEBI:60240"/>
    </cofactor>
    <text evidence="8">Binds 1 divalent metal cation per subunit.</text>
</comment>
<keyword evidence="4 5" id="KW-0119">Carbohydrate metabolism</keyword>
<evidence type="ECO:0000256" key="6">
    <source>
        <dbReference type="PIRSR" id="PIRSR038994-1"/>
    </source>
</evidence>
<feature type="domain" description="Amidohydrolase-related" evidence="9">
    <location>
        <begin position="67"/>
        <end position="396"/>
    </location>
</feature>
<dbReference type="InterPro" id="IPR011059">
    <property type="entry name" value="Metal-dep_hydrolase_composite"/>
</dbReference>
<reference evidence="10 11" key="1">
    <citation type="journal article" date="2014" name="Int. J. Syst. Evol. Microbiol.">
        <title>Brachybacterium ginsengisoli sp. nov., isolated from soil of a ginseng field.</title>
        <authorList>
            <person name="Hoang V.A."/>
            <person name="Kim Y.J."/>
            <person name="Nguyen N.L."/>
            <person name="Yang D.C."/>
        </authorList>
    </citation>
    <scope>NUCLEOTIDE SEQUENCE [LARGE SCALE GENOMIC DNA]</scope>
    <source>
        <strain evidence="10 11">DCY80</strain>
    </source>
</reference>
<feature type="binding site" evidence="7">
    <location>
        <begin position="337"/>
        <end position="339"/>
    </location>
    <ligand>
        <name>substrate</name>
    </ligand>
</feature>
<feature type="binding site" evidence="7">
    <location>
        <begin position="245"/>
        <end position="246"/>
    </location>
    <ligand>
        <name>substrate</name>
    </ligand>
</feature>
<dbReference type="PANTHER" id="PTHR11113:SF14">
    <property type="entry name" value="N-ACETYLGLUCOSAMINE-6-PHOSPHATE DEACETYLASE"/>
    <property type="match status" value="1"/>
</dbReference>
<keyword evidence="11" id="KW-1185">Reference proteome</keyword>
<sequence>MSTAPAPHSPGSDEVAAEIALRGTAVLEQGLVPDALLLIAGGDILWAGPAGRAPQHTAAQEISHDGMILPGLVDLHCHGGGGASFPDAESAEDMLTAVREHRRHGTTSLVASLVTADAPTLRSRVADLARLAADGEIAAIHLEGPFLSVERRGAQNPEHITDGDADLVRELAQISGGALATMTVAPETPGAEGVIEALAEVGALPSLGHTDGSSAQMTRAIAHSVAELRRENGRSPLPTATHLFNGMRPIHHRDPGPALAALDAAAAGDLVVEVIADGVHLDARTVAHVFAIAAEQNVVLVTDAMAAAGMPEGQYRLGSLDVTVEGGVATLTGGTAIAGGTAHLLDVVRFAVTEAGVDLVRAVRAASTVPAAVLGQQDRIGALAAGRRADVVLVDAALEPVTVLRGGAVVTD</sequence>
<proteinExistence type="inferred from homology"/>
<evidence type="ECO:0000313" key="11">
    <source>
        <dbReference type="Proteomes" id="UP000217889"/>
    </source>
</evidence>
<dbReference type="InterPro" id="IPR032466">
    <property type="entry name" value="Metal_Hydrolase"/>
</dbReference>
<gene>
    <name evidence="10" type="ORF">CFK41_07080</name>
</gene>
<evidence type="ECO:0000313" key="10">
    <source>
        <dbReference type="EMBL" id="ATG54553.1"/>
    </source>
</evidence>
<dbReference type="RefSeq" id="WP_096799020.1">
    <property type="nucleotide sequence ID" value="NZ_CP023564.1"/>
</dbReference>
<organism evidence="10 11">
    <name type="scientific">Brachybacterium ginsengisoli</name>
    <dbReference type="NCBI Taxonomy" id="1331682"/>
    <lineage>
        <taxon>Bacteria</taxon>
        <taxon>Bacillati</taxon>
        <taxon>Actinomycetota</taxon>
        <taxon>Actinomycetes</taxon>
        <taxon>Micrococcales</taxon>
        <taxon>Dermabacteraceae</taxon>
        <taxon>Brachybacterium</taxon>
    </lineage>
</organism>
<dbReference type="Gene3D" id="3.20.20.140">
    <property type="entry name" value="Metal-dependent hydrolases"/>
    <property type="match status" value="1"/>
</dbReference>
<dbReference type="Gene3D" id="2.30.40.10">
    <property type="entry name" value="Urease, subunit C, domain 1"/>
    <property type="match status" value="1"/>
</dbReference>
<evidence type="ECO:0000256" key="7">
    <source>
        <dbReference type="PIRSR" id="PIRSR038994-2"/>
    </source>
</evidence>
<dbReference type="GO" id="GO:0008448">
    <property type="term" value="F:N-acetylglucosamine-6-phosphate deacetylase activity"/>
    <property type="evidence" value="ECO:0007669"/>
    <property type="project" value="InterPro"/>
</dbReference>
<dbReference type="PIRSF" id="PIRSF038994">
    <property type="entry name" value="NagA"/>
    <property type="match status" value="1"/>
</dbReference>
<evidence type="ECO:0000256" key="1">
    <source>
        <dbReference type="ARBA" id="ARBA00010716"/>
    </source>
</evidence>
<protein>
    <submittedName>
        <fullName evidence="10">N-acetylglucosamine-6-phosphate deacetylase</fullName>
    </submittedName>
</protein>
<evidence type="ECO:0000256" key="8">
    <source>
        <dbReference type="PIRSR" id="PIRSR038994-3"/>
    </source>
</evidence>
<name>A0A291GWH1_9MICO</name>
<dbReference type="EMBL" id="CP023564">
    <property type="protein sequence ID" value="ATG54553.1"/>
    <property type="molecule type" value="Genomic_DNA"/>
</dbReference>
<dbReference type="InterPro" id="IPR006680">
    <property type="entry name" value="Amidohydro-rel"/>
</dbReference>
<feature type="binding site" evidence="7">
    <location>
        <position position="154"/>
    </location>
    <ligand>
        <name>substrate</name>
    </ligand>
</feature>
<feature type="binding site" evidence="7">
    <location>
        <position position="280"/>
    </location>
    <ligand>
        <name>substrate</name>
    </ligand>
</feature>
<feature type="binding site" evidence="8">
    <location>
        <position position="143"/>
    </location>
    <ligand>
        <name>Zn(2+)</name>
        <dbReference type="ChEBI" id="CHEBI:29105"/>
    </ligand>
</feature>